<evidence type="ECO:0000256" key="4">
    <source>
        <dbReference type="ARBA" id="ARBA00022692"/>
    </source>
</evidence>
<evidence type="ECO:0000256" key="6">
    <source>
        <dbReference type="ARBA" id="ARBA00022958"/>
    </source>
</evidence>
<dbReference type="GO" id="GO:0005886">
    <property type="term" value="C:plasma membrane"/>
    <property type="evidence" value="ECO:0007669"/>
    <property type="project" value="TreeGrafter"/>
</dbReference>
<dbReference type="InterPro" id="IPR040445">
    <property type="entry name" value="Kir_TM"/>
</dbReference>
<evidence type="ECO:0000256" key="1">
    <source>
        <dbReference type="ARBA" id="ARBA00004141"/>
    </source>
</evidence>
<evidence type="ECO:0000256" key="11">
    <source>
        <dbReference type="RuleBase" id="RU003822"/>
    </source>
</evidence>
<feature type="domain" description="Potassium channel inwardly rectifying transmembrane" evidence="14">
    <location>
        <begin position="73"/>
        <end position="200"/>
    </location>
</feature>
<evidence type="ECO:0000313" key="16">
    <source>
        <dbReference type="EMBL" id="GLC48222.1"/>
    </source>
</evidence>
<keyword evidence="8 11" id="KW-0406">Ion transport</keyword>
<dbReference type="GO" id="GO:1990573">
    <property type="term" value="P:potassium ion import across plasma membrane"/>
    <property type="evidence" value="ECO:0007669"/>
    <property type="project" value="TreeGrafter"/>
</dbReference>
<feature type="transmembrane region" description="Helical" evidence="13">
    <location>
        <begin position="105"/>
        <end position="130"/>
    </location>
</feature>
<comment type="subcellular location">
    <subcellularLocation>
        <location evidence="1 11">Membrane</location>
        <topology evidence="1 11">Multi-pass membrane protein</topology>
    </subcellularLocation>
</comment>
<keyword evidence="9 13" id="KW-0472">Membrane</keyword>
<dbReference type="Pfam" id="PF17655">
    <property type="entry name" value="IRK_C"/>
    <property type="match status" value="2"/>
</dbReference>
<feature type="region of interest" description="Disordered" evidence="12">
    <location>
        <begin position="717"/>
        <end position="828"/>
    </location>
</feature>
<organism evidence="16 17">
    <name type="scientific">Pleodorina starrii</name>
    <dbReference type="NCBI Taxonomy" id="330485"/>
    <lineage>
        <taxon>Eukaryota</taxon>
        <taxon>Viridiplantae</taxon>
        <taxon>Chlorophyta</taxon>
        <taxon>core chlorophytes</taxon>
        <taxon>Chlorophyceae</taxon>
        <taxon>CS clade</taxon>
        <taxon>Chlamydomonadales</taxon>
        <taxon>Volvocaceae</taxon>
        <taxon>Pleodorina</taxon>
    </lineage>
</organism>
<feature type="compositionally biased region" description="Polar residues" evidence="12">
    <location>
        <begin position="628"/>
        <end position="637"/>
    </location>
</feature>
<feature type="compositionally biased region" description="Pro residues" evidence="12">
    <location>
        <begin position="610"/>
        <end position="619"/>
    </location>
</feature>
<dbReference type="SUPFAM" id="SSF81296">
    <property type="entry name" value="E set domains"/>
    <property type="match status" value="2"/>
</dbReference>
<dbReference type="AlphaFoldDB" id="A0A9W6EX10"/>
<keyword evidence="17" id="KW-1185">Reference proteome</keyword>
<reference evidence="16 17" key="1">
    <citation type="journal article" date="2023" name="Commun. Biol.">
        <title>Reorganization of the ancestral sex-determining regions during the evolution of trioecy in Pleodorina starrii.</title>
        <authorList>
            <person name="Takahashi K."/>
            <person name="Suzuki S."/>
            <person name="Kawai-Toyooka H."/>
            <person name="Yamamoto K."/>
            <person name="Hamaji T."/>
            <person name="Ootsuki R."/>
            <person name="Yamaguchi H."/>
            <person name="Kawachi M."/>
            <person name="Higashiyama T."/>
            <person name="Nozaki H."/>
        </authorList>
    </citation>
    <scope>NUCLEOTIDE SEQUENCE [LARGE SCALE GENOMIC DNA]</scope>
    <source>
        <strain evidence="16 17">NIES-4479</strain>
    </source>
</reference>
<evidence type="ECO:0000256" key="12">
    <source>
        <dbReference type="SAM" id="MobiDB-lite"/>
    </source>
</evidence>
<comment type="caution">
    <text evidence="16">The sequence shown here is derived from an EMBL/GenBank/DDBJ whole genome shotgun (WGS) entry which is preliminary data.</text>
</comment>
<evidence type="ECO:0000256" key="7">
    <source>
        <dbReference type="ARBA" id="ARBA00022989"/>
    </source>
</evidence>
<dbReference type="Proteomes" id="UP001165080">
    <property type="component" value="Unassembled WGS sequence"/>
</dbReference>
<feature type="region of interest" description="Disordered" evidence="12">
    <location>
        <begin position="566"/>
        <end position="637"/>
    </location>
</feature>
<evidence type="ECO:0000256" key="10">
    <source>
        <dbReference type="ARBA" id="ARBA00023303"/>
    </source>
</evidence>
<dbReference type="Gene3D" id="2.60.40.1400">
    <property type="entry name" value="G protein-activated inward rectifier potassium channel 1"/>
    <property type="match status" value="2"/>
</dbReference>
<evidence type="ECO:0000256" key="9">
    <source>
        <dbReference type="ARBA" id="ARBA00023136"/>
    </source>
</evidence>
<dbReference type="Gene3D" id="1.10.287.70">
    <property type="match status" value="1"/>
</dbReference>
<dbReference type="Pfam" id="PF01007">
    <property type="entry name" value="IRK"/>
    <property type="match status" value="1"/>
</dbReference>
<proteinExistence type="inferred from homology"/>
<evidence type="ECO:0000256" key="8">
    <source>
        <dbReference type="ARBA" id="ARBA00023065"/>
    </source>
</evidence>
<evidence type="ECO:0000256" key="13">
    <source>
        <dbReference type="SAM" id="Phobius"/>
    </source>
</evidence>
<evidence type="ECO:0000259" key="15">
    <source>
        <dbReference type="Pfam" id="PF17655"/>
    </source>
</evidence>
<sequence>MQGMQEWLLKDASSHSHGAGRHQEQTLDIEEREVIRRRMETDKWTLDRGAGYYATERVKRKLACLVQTGKHAGRSRVRYVGVTSQKFWIHILRRDFYTTAVNAKLIQLVAVLVVWYFLMLLGWSTVYYAVWRWNDMCFIGFHGFRSAFMYATETQQTIGYGERATGECWLPAVLVSIHSLQAVLLDSVILGIVFSRISHPKQRSRTVLISDCACIARRDGQLKFMFRVADIQKRSVIDPRVRVVMYSWGGRRTAEGETMPVLAQELSVSLECTLLLPVTVEHAIDETSPLFGLSALDLEVMRAEIVVTLEAASELGDTFMARQSYLPSEIHWGHTFVNIVHLPKEQSTEYEVDLSRFHDVEPQPGLSDEMTQPNRLSRKVVAGVGAGNLVPARLLNENTLVLSSDAVVAYRNGRPYLMFRLGDTFPGHVVDVQVTAHLYRWHVTTTEEGETIPYEEHPLELEPVDLLLRYPVTLVHDLDPARSPVAHWASQRGLQRDADAELVVVARGTLYSRQEVITRTRVYRVLGDVKWGHVFLPVVLTGSGTSSKLGAAVDWSQFHATAPLKTMEQLGTPGSPSPRPSALGYGPMPGTGAADQGGPSGSQPMTLLPPLAPGGPRPAPRLAAVSAQGGTERSGSSGSLTALFLQHQQPSQLAPPAAAVRALEPPGLVFPVAQAAHLSRTPSFPQLLRPAAIQRSPSTIGLQSVGADGQARPVVGFAAPGVVPSGPGRRAEDDATGNSDEPSSGGNTTTYWSGGQWMTGASGQRQTTGTGMNPETQGGKQHSERTWHNTRSLFAALENIQAYNMQQQQQSDEGEVAEADPQPGSEAT</sequence>
<keyword evidence="5 11" id="KW-0851">Voltage-gated channel</keyword>
<comment type="similarity">
    <text evidence="11">Belongs to the inward rectifier-type potassium channel (TC 1.A.2.1) family.</text>
</comment>
<evidence type="ECO:0000256" key="2">
    <source>
        <dbReference type="ARBA" id="ARBA00022448"/>
    </source>
</evidence>
<feature type="compositionally biased region" description="Polar residues" evidence="12">
    <location>
        <begin position="759"/>
        <end position="780"/>
    </location>
</feature>
<keyword evidence="7 13" id="KW-1133">Transmembrane helix</keyword>
<evidence type="ECO:0000259" key="14">
    <source>
        <dbReference type="Pfam" id="PF01007"/>
    </source>
</evidence>
<dbReference type="InterPro" id="IPR013518">
    <property type="entry name" value="K_chnl_inward-rec_Kir_cyto"/>
</dbReference>
<evidence type="ECO:0000256" key="5">
    <source>
        <dbReference type="ARBA" id="ARBA00022882"/>
    </source>
</evidence>
<dbReference type="PRINTS" id="PR01320">
    <property type="entry name" value="KIRCHANNEL"/>
</dbReference>
<gene>
    <name evidence="16" type="primary">PLEST000772</name>
    <name evidence="16" type="ORF">PLESTB_000072200</name>
</gene>
<dbReference type="PANTHER" id="PTHR11767">
    <property type="entry name" value="INWARD RECTIFIER POTASSIUM CHANNEL"/>
    <property type="match status" value="1"/>
</dbReference>
<dbReference type="GO" id="GO:0005242">
    <property type="term" value="F:inward rectifier potassium channel activity"/>
    <property type="evidence" value="ECO:0007669"/>
    <property type="project" value="InterPro"/>
</dbReference>
<dbReference type="InterPro" id="IPR014756">
    <property type="entry name" value="Ig_E-set"/>
</dbReference>
<evidence type="ECO:0000313" key="17">
    <source>
        <dbReference type="Proteomes" id="UP001165080"/>
    </source>
</evidence>
<keyword evidence="3 11" id="KW-0633">Potassium transport</keyword>
<evidence type="ECO:0000256" key="3">
    <source>
        <dbReference type="ARBA" id="ARBA00022538"/>
    </source>
</evidence>
<keyword evidence="4 11" id="KW-0812">Transmembrane</keyword>
<dbReference type="SUPFAM" id="SSF81324">
    <property type="entry name" value="Voltage-gated potassium channels"/>
    <property type="match status" value="1"/>
</dbReference>
<name>A0A9W6EX10_9CHLO</name>
<dbReference type="EMBL" id="BRXU01000001">
    <property type="protein sequence ID" value="GLC48222.1"/>
    <property type="molecule type" value="Genomic_DNA"/>
</dbReference>
<feature type="compositionally biased region" description="Polar residues" evidence="12">
    <location>
        <begin position="736"/>
        <end position="753"/>
    </location>
</feature>
<keyword evidence="2 11" id="KW-0813">Transport</keyword>
<feature type="domain" description="Inward rectifier potassium channel C-terminal" evidence="15">
    <location>
        <begin position="209"/>
        <end position="362"/>
    </location>
</feature>
<feature type="compositionally biased region" description="Low complexity" evidence="12">
    <location>
        <begin position="717"/>
        <end position="728"/>
    </location>
</feature>
<keyword evidence="10 11" id="KW-0407">Ion channel</keyword>
<dbReference type="GO" id="GO:0034765">
    <property type="term" value="P:regulation of monoatomic ion transmembrane transport"/>
    <property type="evidence" value="ECO:0007669"/>
    <property type="project" value="TreeGrafter"/>
</dbReference>
<protein>
    <submittedName>
        <fullName evidence="16">Uncharacterized protein</fullName>
    </submittedName>
</protein>
<feature type="domain" description="Inward rectifier potassium channel C-terminal" evidence="15">
    <location>
        <begin position="401"/>
        <end position="566"/>
    </location>
</feature>
<dbReference type="InterPro" id="IPR041647">
    <property type="entry name" value="IRK_C"/>
</dbReference>
<dbReference type="PANTHER" id="PTHR11767:SF102">
    <property type="entry name" value="INWARDLY RECTIFYING POTASSIUM CHANNEL 1, ISOFORM F"/>
    <property type="match status" value="1"/>
</dbReference>
<keyword evidence="6 11" id="KW-0630">Potassium</keyword>
<dbReference type="GO" id="GO:0034702">
    <property type="term" value="C:monoatomic ion channel complex"/>
    <property type="evidence" value="ECO:0007669"/>
    <property type="project" value="UniProtKB-KW"/>
</dbReference>
<accession>A0A9W6EX10</accession>
<dbReference type="InterPro" id="IPR016449">
    <property type="entry name" value="K_chnl_inward-rec_Kir"/>
</dbReference>